<dbReference type="GO" id="GO:0005975">
    <property type="term" value="P:carbohydrate metabolic process"/>
    <property type="evidence" value="ECO:0007669"/>
    <property type="project" value="InterPro"/>
</dbReference>
<reference evidence="6" key="1">
    <citation type="submission" date="2023-07" db="EMBL/GenBank/DDBJ databases">
        <title>Genomic Encyclopedia of Type Strains, Phase IV (KMG-IV): sequencing the most valuable type-strain genomes for metagenomic binning, comparative biology and taxonomic classification.</title>
        <authorList>
            <person name="Goeker M."/>
        </authorList>
    </citation>
    <scope>NUCLEOTIDE SEQUENCE</scope>
    <source>
        <strain evidence="6">DSM 19659</strain>
    </source>
</reference>
<dbReference type="InterPro" id="IPR002509">
    <property type="entry name" value="NODB_dom"/>
</dbReference>
<feature type="compositionally biased region" description="Polar residues" evidence="3">
    <location>
        <begin position="63"/>
        <end position="73"/>
    </location>
</feature>
<proteinExistence type="predicted"/>
<accession>A0AAE4AKR5</accession>
<keyword evidence="4" id="KW-0812">Transmembrane</keyword>
<keyword evidence="4" id="KW-0472">Membrane</keyword>
<dbReference type="AlphaFoldDB" id="A0AAE4AKR5"/>
<comment type="caution">
    <text evidence="6">The sequence shown here is derived from an EMBL/GenBank/DDBJ whole genome shotgun (WGS) entry which is preliminary data.</text>
</comment>
<dbReference type="GO" id="GO:0005576">
    <property type="term" value="C:extracellular region"/>
    <property type="evidence" value="ECO:0007669"/>
    <property type="project" value="UniProtKB-SubCell"/>
</dbReference>
<dbReference type="InterPro" id="IPR051398">
    <property type="entry name" value="Polysacch_Deacetylase"/>
</dbReference>
<dbReference type="GO" id="GO:0016810">
    <property type="term" value="F:hydrolase activity, acting on carbon-nitrogen (but not peptide) bonds"/>
    <property type="evidence" value="ECO:0007669"/>
    <property type="project" value="InterPro"/>
</dbReference>
<keyword evidence="4" id="KW-1133">Transmembrane helix</keyword>
<feature type="region of interest" description="Disordered" evidence="3">
    <location>
        <begin position="58"/>
        <end position="88"/>
    </location>
</feature>
<keyword evidence="7" id="KW-1185">Reference proteome</keyword>
<evidence type="ECO:0000256" key="4">
    <source>
        <dbReference type="SAM" id="Phobius"/>
    </source>
</evidence>
<sequence>MSYQNYGGYYRGSGQRSRRRRRPRSPLPLIICIVLLLLIGAAFMFGKVRDRIAKSTVPAETEATVSEADQSAASEAPDADHADSSAETIPAAETTLARAERLAAQYDYDAAIALITEDSALAASEQGQAAIQGYEATKSTLVRQNISEITHVFFHTLIMDNKKAFDGDNRQDGYNDVMTTKSEFLKMMQSMYERGYVLVSIHDICYEVDDTEKGGKKMVAGDIMLPEGKHAFVLSQDDVNYYEYMDGDGFAKCLIVGEDGKPKNEMIMDDGSISVGSYDVVPLLDDFVEEHPDFSYRGAKGIVAVTGYNGVFGYRTDNSYEETNPNIEADRQKVREVAQCLRDDGWEIASHSWGHRNYGSISMEDLREDNRKWQERVAPLIGGTDILIYPFGADIADWHPYTNDNERFNLLWASGFRYFCNVDSSPYFVQKGNDFMRMGRRNLDGYRMWQDMTVKNHTSDLFNAADIFDPDRPTPVPDYNGG</sequence>
<feature type="domain" description="NodB homology" evidence="5">
    <location>
        <begin position="335"/>
        <end position="393"/>
    </location>
</feature>
<dbReference type="RefSeq" id="WP_307254216.1">
    <property type="nucleotide sequence ID" value="NZ_JAUSTO010000006.1"/>
</dbReference>
<evidence type="ECO:0000313" key="6">
    <source>
        <dbReference type="EMBL" id="MDQ0152514.1"/>
    </source>
</evidence>
<evidence type="ECO:0000256" key="2">
    <source>
        <dbReference type="ARBA" id="ARBA00022729"/>
    </source>
</evidence>
<evidence type="ECO:0000256" key="3">
    <source>
        <dbReference type="SAM" id="MobiDB-lite"/>
    </source>
</evidence>
<feature type="compositionally biased region" description="Low complexity" evidence="3">
    <location>
        <begin position="1"/>
        <end position="15"/>
    </location>
</feature>
<comment type="subcellular location">
    <subcellularLocation>
        <location evidence="1">Secreted</location>
    </subcellularLocation>
</comment>
<feature type="region of interest" description="Disordered" evidence="3">
    <location>
        <begin position="1"/>
        <end position="21"/>
    </location>
</feature>
<keyword evidence="2" id="KW-0732">Signal</keyword>
<gene>
    <name evidence="6" type="ORF">J2S20_001206</name>
</gene>
<dbReference type="PANTHER" id="PTHR34216:SF3">
    <property type="entry name" value="POLY-BETA-1,6-N-ACETYL-D-GLUCOSAMINE N-DEACETYLASE"/>
    <property type="match status" value="1"/>
</dbReference>
<name>A0AAE4AKR5_9FIRM</name>
<dbReference type="Gene3D" id="3.20.20.370">
    <property type="entry name" value="Glycoside hydrolase/deacetylase"/>
    <property type="match status" value="1"/>
</dbReference>
<evidence type="ECO:0000256" key="1">
    <source>
        <dbReference type="ARBA" id="ARBA00004613"/>
    </source>
</evidence>
<dbReference type="Proteomes" id="UP001241537">
    <property type="component" value="Unassembled WGS sequence"/>
</dbReference>
<dbReference type="SUPFAM" id="SSF88713">
    <property type="entry name" value="Glycoside hydrolase/deacetylase"/>
    <property type="match status" value="1"/>
</dbReference>
<dbReference type="EMBL" id="JAUSTO010000006">
    <property type="protein sequence ID" value="MDQ0152514.1"/>
    <property type="molecule type" value="Genomic_DNA"/>
</dbReference>
<evidence type="ECO:0000259" key="5">
    <source>
        <dbReference type="Pfam" id="PF01522"/>
    </source>
</evidence>
<organism evidence="6 7">
    <name type="scientific">Moryella indoligenes</name>
    <dbReference type="NCBI Taxonomy" id="371674"/>
    <lineage>
        <taxon>Bacteria</taxon>
        <taxon>Bacillati</taxon>
        <taxon>Bacillota</taxon>
        <taxon>Clostridia</taxon>
        <taxon>Lachnospirales</taxon>
        <taxon>Lachnospiraceae</taxon>
        <taxon>Moryella</taxon>
    </lineage>
</organism>
<evidence type="ECO:0000313" key="7">
    <source>
        <dbReference type="Proteomes" id="UP001241537"/>
    </source>
</evidence>
<dbReference type="InterPro" id="IPR011330">
    <property type="entry name" value="Glyco_hydro/deAcase_b/a-brl"/>
</dbReference>
<feature type="transmembrane region" description="Helical" evidence="4">
    <location>
        <begin position="26"/>
        <end position="46"/>
    </location>
</feature>
<dbReference type="Pfam" id="PF01522">
    <property type="entry name" value="Polysacc_deac_1"/>
    <property type="match status" value="1"/>
</dbReference>
<protein>
    <recommendedName>
        <fullName evidence="5">NodB homology domain-containing protein</fullName>
    </recommendedName>
</protein>
<dbReference type="PANTHER" id="PTHR34216">
    <property type="match status" value="1"/>
</dbReference>